<evidence type="ECO:0000256" key="1">
    <source>
        <dbReference type="SAM" id="SignalP"/>
    </source>
</evidence>
<protein>
    <submittedName>
        <fullName evidence="3">DUF1318 domain-containing protein</fullName>
    </submittedName>
</protein>
<accession>A0A0F4PHC9</accession>
<dbReference type="PATRIC" id="fig|151081.8.peg.3756"/>
<dbReference type="InterPro" id="IPR008309">
    <property type="entry name" value="YdbL"/>
</dbReference>
<dbReference type="EMBL" id="JXXZ01000013">
    <property type="protein sequence ID" value="KJY97068.1"/>
    <property type="molecule type" value="Genomic_DNA"/>
</dbReference>
<dbReference type="EMBL" id="PNCG01000025">
    <property type="protein sequence ID" value="TMP85503.1"/>
    <property type="molecule type" value="Genomic_DNA"/>
</dbReference>
<dbReference type="RefSeq" id="WP_022944727.1">
    <property type="nucleotide sequence ID" value="NZ_CP023396.1"/>
</dbReference>
<reference evidence="3 5" key="2">
    <citation type="submission" date="2017-12" db="EMBL/GenBank/DDBJ databases">
        <authorList>
            <person name="Paulsen S."/>
            <person name="Gram L.K."/>
        </authorList>
    </citation>
    <scope>NUCLEOTIDE SEQUENCE [LARGE SCALE GENOMIC DNA]</scope>
    <source>
        <strain evidence="3 5">S2897</strain>
    </source>
</reference>
<dbReference type="AlphaFoldDB" id="A0A0F4PHC9"/>
<organism evidence="2 4">
    <name type="scientific">Pseudoalteromonas ruthenica</name>
    <dbReference type="NCBI Taxonomy" id="151081"/>
    <lineage>
        <taxon>Bacteria</taxon>
        <taxon>Pseudomonadati</taxon>
        <taxon>Pseudomonadota</taxon>
        <taxon>Gammaproteobacteria</taxon>
        <taxon>Alteromonadales</taxon>
        <taxon>Pseudoalteromonadaceae</taxon>
        <taxon>Pseudoalteromonas</taxon>
    </lineage>
</organism>
<gene>
    <name evidence="3" type="ORF">CWC05_18160</name>
    <name evidence="2" type="ORF">TW72_14600</name>
</gene>
<evidence type="ECO:0000313" key="4">
    <source>
        <dbReference type="Proteomes" id="UP000033664"/>
    </source>
</evidence>
<dbReference type="Proteomes" id="UP000033664">
    <property type="component" value="Unassembled WGS sequence"/>
</dbReference>
<dbReference type="PIRSF" id="PIRSF025560">
    <property type="entry name" value="UCP025560"/>
    <property type="match status" value="1"/>
</dbReference>
<keyword evidence="4" id="KW-1185">Reference proteome</keyword>
<evidence type="ECO:0000313" key="5">
    <source>
        <dbReference type="Proteomes" id="UP000305874"/>
    </source>
</evidence>
<dbReference type="Pfam" id="PF07027">
    <property type="entry name" value="DUF1318"/>
    <property type="match status" value="1"/>
</dbReference>
<dbReference type="GeneID" id="58229726"/>
<reference evidence="5" key="3">
    <citation type="submission" date="2019-06" db="EMBL/GenBank/DDBJ databases">
        <title>Co-occurence of chitin degradation, pigmentation and bioactivity in marine Pseudoalteromonas.</title>
        <authorList>
            <person name="Sonnenschein E.C."/>
            <person name="Bech P.K."/>
        </authorList>
    </citation>
    <scope>NUCLEOTIDE SEQUENCE [LARGE SCALE GENOMIC DNA]</scope>
    <source>
        <strain evidence="5">S2897</strain>
    </source>
</reference>
<reference evidence="2 4" key="1">
    <citation type="journal article" date="2015" name="BMC Genomics">
        <title>Genome mining reveals unlocked bioactive potential of marine Gram-negative bacteria.</title>
        <authorList>
            <person name="Machado H."/>
            <person name="Sonnenschein E.C."/>
            <person name="Melchiorsen J."/>
            <person name="Gram L."/>
        </authorList>
    </citation>
    <scope>NUCLEOTIDE SEQUENCE [LARGE SCALE GENOMIC DNA]</scope>
    <source>
        <strain evidence="2 4">S3137</strain>
    </source>
</reference>
<comment type="caution">
    <text evidence="2">The sequence shown here is derived from an EMBL/GenBank/DDBJ whole genome shotgun (WGS) entry which is preliminary data.</text>
</comment>
<name>A0A0F4PHC9_9GAMM</name>
<dbReference type="STRING" id="151081.TW72_14600"/>
<keyword evidence="1" id="KW-0732">Signal</keyword>
<feature type="chain" id="PRO_5036292795" evidence="1">
    <location>
        <begin position="22"/>
        <end position="106"/>
    </location>
</feature>
<dbReference type="eggNOG" id="COG3784">
    <property type="taxonomic scope" value="Bacteria"/>
</dbReference>
<evidence type="ECO:0000313" key="3">
    <source>
        <dbReference type="EMBL" id="TMP85503.1"/>
    </source>
</evidence>
<reference evidence="3" key="4">
    <citation type="submission" date="2019-09" db="EMBL/GenBank/DDBJ databases">
        <title>Co-occurence of chitin degradation, pigmentation and bioactivity in marine Pseudoalteromonas.</title>
        <authorList>
            <person name="Sonnenschein E.C."/>
            <person name="Bech P.K."/>
        </authorList>
    </citation>
    <scope>NUCLEOTIDE SEQUENCE</scope>
    <source>
        <strain evidence="3">S2897</strain>
    </source>
</reference>
<proteinExistence type="predicted"/>
<dbReference type="OrthoDB" id="9798130at2"/>
<feature type="signal peptide" evidence="1">
    <location>
        <begin position="1"/>
        <end position="21"/>
    </location>
</feature>
<dbReference type="Proteomes" id="UP000305874">
    <property type="component" value="Unassembled WGS sequence"/>
</dbReference>
<sequence length="106" mass="11431">MKLVKWSMLVSAAMLAFSAWALTLDQAKAQGIVGETSNGYLALVQNNSEAQKLIAEINAKRKAKYLSLAKKNGISLSQVEALAGAKAIEKTTAGHMVKVDGQWRKK</sequence>
<evidence type="ECO:0000313" key="2">
    <source>
        <dbReference type="EMBL" id="KJY97068.1"/>
    </source>
</evidence>